<dbReference type="InterPro" id="IPR011006">
    <property type="entry name" value="CheY-like_superfamily"/>
</dbReference>
<sequence length="624" mass="68353">MNRADRGMRGISPMQTRVDLQMLQDAWRTTPHTILGQALSLMALLWLIRGWPLPAWQWVLPTLGLLGVWGVVIAMTRHFRRFGIPASGYQRWRRSLLGWHLSQGTLWGLFAVALLGVADNDWQLALVAASLVYAYTVMLVSVHDWGVAVAGSTPLLTLAGVRLLVDGQPSSSFLALVMGVSMVTSLAVTRQISRRLREGTLLRNENADLVLQLREEVNNVTREKARAEIADRQKGEFFASASHDLRQPLHVLMLLSSALRPHVPAAEGHGLLDRMQTALGSLSTMFERMFDVARIDAQRIDYRAQACALSALWRRLDSEFAVVCAHQGLQWQLDPTEAWVQADPHVLERILRNLLNNAVRYTERGTVRLRARARGPWIVCQVWDTGTGIAREHRHRIFEDYFQAHNDGRRSSEGLGLGLAVVRRLSLLGPTPVSLRSRPGQGSCFSVRLPRLVPAAVPPQQAETRAARRPSTRAGKPAAPAASPLAPPGVILLIEDDPDVREGTAMLLHQHGWRTAAGSTPDGAIAALVALQAEGRMPEGSMPSAVVSDHRLGLSINGLQAIAQLRYEFGEALPAFLLTGEATPGLAGAARAAQVHLLHKPLQADRLLRLLAEATGAPERPDAA</sequence>
<evidence type="ECO:0000256" key="5">
    <source>
        <dbReference type="ARBA" id="ARBA00022777"/>
    </source>
</evidence>
<proteinExistence type="predicted"/>
<dbReference type="InterPro" id="IPR004358">
    <property type="entry name" value="Sig_transdc_His_kin-like_C"/>
</dbReference>
<keyword evidence="5" id="KW-0418">Kinase</keyword>
<dbReference type="SUPFAM" id="SSF55874">
    <property type="entry name" value="ATPase domain of HSP90 chaperone/DNA topoisomerase II/histidine kinase"/>
    <property type="match status" value="1"/>
</dbReference>
<feature type="transmembrane region" description="Helical" evidence="8">
    <location>
        <begin position="171"/>
        <end position="189"/>
    </location>
</feature>
<dbReference type="AlphaFoldDB" id="A0A2U8FU94"/>
<dbReference type="EC" id="2.7.13.3" evidence="2"/>
<dbReference type="SMART" id="SM00387">
    <property type="entry name" value="HATPase_c"/>
    <property type="match status" value="1"/>
</dbReference>
<dbReference type="InterPro" id="IPR003661">
    <property type="entry name" value="HisK_dim/P_dom"/>
</dbReference>
<keyword evidence="8" id="KW-1133">Transmembrane helix</keyword>
<dbReference type="InterPro" id="IPR036890">
    <property type="entry name" value="HATPase_C_sf"/>
</dbReference>
<feature type="transmembrane region" description="Helical" evidence="8">
    <location>
        <begin position="55"/>
        <end position="75"/>
    </location>
</feature>
<evidence type="ECO:0000313" key="11">
    <source>
        <dbReference type="EMBL" id="AWI54632.1"/>
    </source>
</evidence>
<dbReference type="PROSITE" id="PS50109">
    <property type="entry name" value="HIS_KIN"/>
    <property type="match status" value="1"/>
</dbReference>
<dbReference type="Gene3D" id="3.30.565.10">
    <property type="entry name" value="Histidine kinase-like ATPase, C-terminal domain"/>
    <property type="match status" value="1"/>
</dbReference>
<feature type="domain" description="Response regulatory" evidence="10">
    <location>
        <begin position="490"/>
        <end position="615"/>
    </location>
</feature>
<keyword evidence="4" id="KW-0808">Transferase</keyword>
<dbReference type="SUPFAM" id="SSF47384">
    <property type="entry name" value="Homodimeric domain of signal transducing histidine kinase"/>
    <property type="match status" value="1"/>
</dbReference>
<name>A0A2U8FU94_9BURK</name>
<feature type="domain" description="Histidine kinase" evidence="9">
    <location>
        <begin position="240"/>
        <end position="453"/>
    </location>
</feature>
<dbReference type="GO" id="GO:0005886">
    <property type="term" value="C:plasma membrane"/>
    <property type="evidence" value="ECO:0007669"/>
    <property type="project" value="TreeGrafter"/>
</dbReference>
<dbReference type="OrthoDB" id="9762826at2"/>
<comment type="catalytic activity">
    <reaction evidence="1">
        <text>ATP + protein L-histidine = ADP + protein N-phospho-L-histidine.</text>
        <dbReference type="EC" id="2.7.13.3"/>
    </reaction>
</comment>
<evidence type="ECO:0000259" key="10">
    <source>
        <dbReference type="PROSITE" id="PS50110"/>
    </source>
</evidence>
<feature type="transmembrane region" description="Helical" evidence="8">
    <location>
        <begin position="147"/>
        <end position="165"/>
    </location>
</feature>
<evidence type="ECO:0000256" key="4">
    <source>
        <dbReference type="ARBA" id="ARBA00022679"/>
    </source>
</evidence>
<dbReference type="InterPro" id="IPR001789">
    <property type="entry name" value="Sig_transdc_resp-reg_receiver"/>
</dbReference>
<dbReference type="EMBL" id="CP029210">
    <property type="protein sequence ID" value="AWI54632.1"/>
    <property type="molecule type" value="Genomic_DNA"/>
</dbReference>
<dbReference type="SUPFAM" id="SSF52172">
    <property type="entry name" value="CheY-like"/>
    <property type="match status" value="1"/>
</dbReference>
<evidence type="ECO:0000256" key="6">
    <source>
        <dbReference type="PROSITE-ProRule" id="PRU00169"/>
    </source>
</evidence>
<feature type="modified residue" description="4-aspartylphosphate" evidence="6">
    <location>
        <position position="549"/>
    </location>
</feature>
<evidence type="ECO:0000259" key="9">
    <source>
        <dbReference type="PROSITE" id="PS50109"/>
    </source>
</evidence>
<evidence type="ECO:0000313" key="12">
    <source>
        <dbReference type="Proteomes" id="UP000244892"/>
    </source>
</evidence>
<dbReference type="CDD" id="cd00082">
    <property type="entry name" value="HisKA"/>
    <property type="match status" value="1"/>
</dbReference>
<dbReference type="PROSITE" id="PS50110">
    <property type="entry name" value="RESPONSE_REGULATORY"/>
    <property type="match status" value="1"/>
</dbReference>
<keyword evidence="8" id="KW-0472">Membrane</keyword>
<dbReference type="KEGG" id="aon:DEH84_15275"/>
<keyword evidence="3 6" id="KW-0597">Phosphoprotein</keyword>
<dbReference type="InterPro" id="IPR036097">
    <property type="entry name" value="HisK_dim/P_sf"/>
</dbReference>
<keyword evidence="12" id="KW-1185">Reference proteome</keyword>
<accession>A0A2U8FU94</accession>
<feature type="transmembrane region" description="Helical" evidence="8">
    <location>
        <begin position="96"/>
        <end position="116"/>
    </location>
</feature>
<dbReference type="GO" id="GO:0000155">
    <property type="term" value="F:phosphorelay sensor kinase activity"/>
    <property type="evidence" value="ECO:0007669"/>
    <property type="project" value="InterPro"/>
</dbReference>
<dbReference type="InterPro" id="IPR003594">
    <property type="entry name" value="HATPase_dom"/>
</dbReference>
<evidence type="ECO:0000256" key="2">
    <source>
        <dbReference type="ARBA" id="ARBA00012438"/>
    </source>
</evidence>
<dbReference type="Gene3D" id="3.40.50.2300">
    <property type="match status" value="1"/>
</dbReference>
<dbReference type="Pfam" id="PF02518">
    <property type="entry name" value="HATPase_c"/>
    <property type="match status" value="1"/>
</dbReference>
<dbReference type="Pfam" id="PF00512">
    <property type="entry name" value="HisKA"/>
    <property type="match status" value="1"/>
</dbReference>
<organism evidence="11 12">
    <name type="scientific">Aquabacterium olei</name>
    <dbReference type="NCBI Taxonomy" id="1296669"/>
    <lineage>
        <taxon>Bacteria</taxon>
        <taxon>Pseudomonadati</taxon>
        <taxon>Pseudomonadota</taxon>
        <taxon>Betaproteobacteria</taxon>
        <taxon>Burkholderiales</taxon>
        <taxon>Aquabacterium</taxon>
    </lineage>
</organism>
<dbReference type="InterPro" id="IPR005467">
    <property type="entry name" value="His_kinase_dom"/>
</dbReference>
<dbReference type="Proteomes" id="UP000244892">
    <property type="component" value="Chromosome"/>
</dbReference>
<dbReference type="SMART" id="SM00388">
    <property type="entry name" value="HisKA"/>
    <property type="match status" value="1"/>
</dbReference>
<dbReference type="PRINTS" id="PR00344">
    <property type="entry name" value="BCTRLSENSOR"/>
</dbReference>
<feature type="region of interest" description="Disordered" evidence="7">
    <location>
        <begin position="456"/>
        <end position="483"/>
    </location>
</feature>
<dbReference type="Gene3D" id="1.10.287.130">
    <property type="match status" value="1"/>
</dbReference>
<dbReference type="PANTHER" id="PTHR43047">
    <property type="entry name" value="TWO-COMPONENT HISTIDINE PROTEIN KINASE"/>
    <property type="match status" value="1"/>
</dbReference>
<gene>
    <name evidence="11" type="ORF">DEH84_15275</name>
</gene>
<evidence type="ECO:0000256" key="1">
    <source>
        <dbReference type="ARBA" id="ARBA00000085"/>
    </source>
</evidence>
<dbReference type="GO" id="GO:0009927">
    <property type="term" value="F:histidine phosphotransfer kinase activity"/>
    <property type="evidence" value="ECO:0007669"/>
    <property type="project" value="TreeGrafter"/>
</dbReference>
<evidence type="ECO:0000256" key="7">
    <source>
        <dbReference type="SAM" id="MobiDB-lite"/>
    </source>
</evidence>
<dbReference type="PANTHER" id="PTHR43047:SF9">
    <property type="entry name" value="HISTIDINE KINASE"/>
    <property type="match status" value="1"/>
</dbReference>
<dbReference type="FunFam" id="3.30.565.10:FF:000049">
    <property type="entry name" value="Two-component sensor histidine kinase"/>
    <property type="match status" value="1"/>
</dbReference>
<dbReference type="RefSeq" id="WP_109037623.1">
    <property type="nucleotide sequence ID" value="NZ_CP029210.1"/>
</dbReference>
<evidence type="ECO:0000256" key="3">
    <source>
        <dbReference type="ARBA" id="ARBA00022553"/>
    </source>
</evidence>
<keyword evidence="8" id="KW-0812">Transmembrane</keyword>
<dbReference type="SMART" id="SM00448">
    <property type="entry name" value="REC"/>
    <property type="match status" value="1"/>
</dbReference>
<protein>
    <recommendedName>
        <fullName evidence="2">histidine kinase</fullName>
        <ecNumber evidence="2">2.7.13.3</ecNumber>
    </recommendedName>
</protein>
<reference evidence="11 12" key="1">
    <citation type="submission" date="2018-05" db="EMBL/GenBank/DDBJ databases">
        <title>complete genome sequence of Aquabacterium olei NBRC 110486.</title>
        <authorList>
            <person name="Tang B."/>
            <person name="Chang J."/>
            <person name="Zhang L."/>
            <person name="Yang H."/>
        </authorList>
    </citation>
    <scope>NUCLEOTIDE SEQUENCE [LARGE SCALE GENOMIC DNA]</scope>
    <source>
        <strain evidence="11 12">NBRC 110486</strain>
    </source>
</reference>
<evidence type="ECO:0000256" key="8">
    <source>
        <dbReference type="SAM" id="Phobius"/>
    </source>
</evidence>
<feature type="transmembrane region" description="Helical" evidence="8">
    <location>
        <begin position="32"/>
        <end position="49"/>
    </location>
</feature>